<evidence type="ECO:0000313" key="1">
    <source>
        <dbReference type="EMBL" id="JAD39125.1"/>
    </source>
</evidence>
<reference evidence="1" key="2">
    <citation type="journal article" date="2015" name="Data Brief">
        <title>Shoot transcriptome of the giant reed, Arundo donax.</title>
        <authorList>
            <person name="Barrero R.A."/>
            <person name="Guerrero F.D."/>
            <person name="Moolhuijzen P."/>
            <person name="Goolsby J.A."/>
            <person name="Tidwell J."/>
            <person name="Bellgard S.E."/>
            <person name="Bellgard M.I."/>
        </authorList>
    </citation>
    <scope>NUCLEOTIDE SEQUENCE</scope>
    <source>
        <tissue evidence="1">Shoot tissue taken approximately 20 cm above the soil surface</tissue>
    </source>
</reference>
<organism evidence="1">
    <name type="scientific">Arundo donax</name>
    <name type="common">Giant reed</name>
    <name type="synonym">Donax arundinaceus</name>
    <dbReference type="NCBI Taxonomy" id="35708"/>
    <lineage>
        <taxon>Eukaryota</taxon>
        <taxon>Viridiplantae</taxon>
        <taxon>Streptophyta</taxon>
        <taxon>Embryophyta</taxon>
        <taxon>Tracheophyta</taxon>
        <taxon>Spermatophyta</taxon>
        <taxon>Magnoliopsida</taxon>
        <taxon>Liliopsida</taxon>
        <taxon>Poales</taxon>
        <taxon>Poaceae</taxon>
        <taxon>PACMAD clade</taxon>
        <taxon>Arundinoideae</taxon>
        <taxon>Arundineae</taxon>
        <taxon>Arundo</taxon>
    </lineage>
</organism>
<proteinExistence type="predicted"/>
<sequence length="11" mass="1149">MMLPSNTSVGL</sequence>
<name>A0A0A8ZQX3_ARUDO</name>
<accession>A0A0A8ZQX3</accession>
<dbReference type="EMBL" id="GBRH01258770">
    <property type="protein sequence ID" value="JAD39125.1"/>
    <property type="molecule type" value="Transcribed_RNA"/>
</dbReference>
<protein>
    <submittedName>
        <fullName evidence="1">Uncharacterized protein</fullName>
    </submittedName>
</protein>
<reference evidence="1" key="1">
    <citation type="submission" date="2014-09" db="EMBL/GenBank/DDBJ databases">
        <authorList>
            <person name="Magalhaes I.L.F."/>
            <person name="Oliveira U."/>
            <person name="Santos F.R."/>
            <person name="Vidigal T.H.D.A."/>
            <person name="Brescovit A.D."/>
            <person name="Santos A.J."/>
        </authorList>
    </citation>
    <scope>NUCLEOTIDE SEQUENCE</scope>
    <source>
        <tissue evidence="1">Shoot tissue taken approximately 20 cm above the soil surface</tissue>
    </source>
</reference>